<dbReference type="PANTHER" id="PTHR33048">
    <property type="entry name" value="PTH11-LIKE INTEGRAL MEMBRANE PROTEIN (AFU_ORTHOLOGUE AFUA_5G11245)"/>
    <property type="match status" value="1"/>
</dbReference>
<evidence type="ECO:0000256" key="2">
    <source>
        <dbReference type="ARBA" id="ARBA00022692"/>
    </source>
</evidence>
<evidence type="ECO:0000256" key="3">
    <source>
        <dbReference type="ARBA" id="ARBA00022989"/>
    </source>
</evidence>
<reference evidence="9" key="1">
    <citation type="journal article" date="2015" name="Genome Announc.">
        <title>Draft whole-genome sequence of the biocontrol agent Trichoderma harzianum T6776.</title>
        <authorList>
            <person name="Baroncelli R."/>
            <person name="Piaggeschi G."/>
            <person name="Fiorini L."/>
            <person name="Bertolini E."/>
            <person name="Zapparata A."/>
            <person name="Pe M.E."/>
            <person name="Sarrocco S."/>
            <person name="Vannacci G."/>
        </authorList>
    </citation>
    <scope>NUCLEOTIDE SEQUENCE [LARGE SCALE GENOMIC DNA]</scope>
    <source>
        <strain evidence="9">T6776</strain>
    </source>
</reference>
<accession>A0A0F9WXM6</accession>
<evidence type="ECO:0000313" key="8">
    <source>
        <dbReference type="EMBL" id="KKO97204.1"/>
    </source>
</evidence>
<gene>
    <name evidence="8" type="ORF">THAR02_10688</name>
</gene>
<dbReference type="AlphaFoldDB" id="A0A0F9WXM6"/>
<dbReference type="EMBL" id="JOKZ01000612">
    <property type="protein sequence ID" value="KKO97204.1"/>
    <property type="molecule type" value="Genomic_DNA"/>
</dbReference>
<keyword evidence="2 6" id="KW-0812">Transmembrane</keyword>
<comment type="caution">
    <text evidence="8">The sequence shown here is derived from an EMBL/GenBank/DDBJ whole genome shotgun (WGS) entry which is preliminary data.</text>
</comment>
<evidence type="ECO:0000256" key="5">
    <source>
        <dbReference type="ARBA" id="ARBA00038359"/>
    </source>
</evidence>
<keyword evidence="4 6" id="KW-0472">Membrane</keyword>
<feature type="transmembrane region" description="Helical" evidence="6">
    <location>
        <begin position="9"/>
        <end position="30"/>
    </location>
</feature>
<feature type="transmembrane region" description="Helical" evidence="6">
    <location>
        <begin position="50"/>
        <end position="70"/>
    </location>
</feature>
<dbReference type="Proteomes" id="UP000034112">
    <property type="component" value="Unassembled WGS sequence"/>
</dbReference>
<comment type="subcellular location">
    <subcellularLocation>
        <location evidence="1">Membrane</location>
        <topology evidence="1">Multi-pass membrane protein</topology>
    </subcellularLocation>
</comment>
<proteinExistence type="inferred from homology"/>
<name>A0A0F9WXM6_TRIHA</name>
<sequence>MAPLIRKILIASMVILSIVSVVSIFIFGFQCRPLSVAWGVGTGTCLPGSTIANTAYAVSAADILFSWLYGISMRTKIVVSVLLGFGAVSCIATILRLNYAIMVSSLPSTAAAQAVNLLLTATIYSATEVGLAIFCASLAALKPLLKFIPWIPGSSKGTSKFESNNLEPRGPSIRLQDRQVDIGSEESILPSNHQHHIQKTTHYEVSYESH</sequence>
<evidence type="ECO:0000256" key="1">
    <source>
        <dbReference type="ARBA" id="ARBA00004141"/>
    </source>
</evidence>
<feature type="transmembrane region" description="Helical" evidence="6">
    <location>
        <begin position="117"/>
        <end position="141"/>
    </location>
</feature>
<evidence type="ECO:0000256" key="6">
    <source>
        <dbReference type="SAM" id="Phobius"/>
    </source>
</evidence>
<dbReference type="InterPro" id="IPR052337">
    <property type="entry name" value="SAT4-like"/>
</dbReference>
<dbReference type="InterPro" id="IPR049326">
    <property type="entry name" value="Rhodopsin_dom_fungi"/>
</dbReference>
<dbReference type="Pfam" id="PF20684">
    <property type="entry name" value="Fung_rhodopsin"/>
    <property type="match status" value="1"/>
</dbReference>
<keyword evidence="3 6" id="KW-1133">Transmembrane helix</keyword>
<feature type="transmembrane region" description="Helical" evidence="6">
    <location>
        <begin position="77"/>
        <end position="97"/>
    </location>
</feature>
<comment type="similarity">
    <text evidence="5">Belongs to the SAT4 family.</text>
</comment>
<dbReference type="PANTHER" id="PTHR33048:SF47">
    <property type="entry name" value="INTEGRAL MEMBRANE PROTEIN-RELATED"/>
    <property type="match status" value="1"/>
</dbReference>
<evidence type="ECO:0000259" key="7">
    <source>
        <dbReference type="Pfam" id="PF20684"/>
    </source>
</evidence>
<dbReference type="OrthoDB" id="3897607at2759"/>
<dbReference type="GO" id="GO:0016020">
    <property type="term" value="C:membrane"/>
    <property type="evidence" value="ECO:0007669"/>
    <property type="project" value="UniProtKB-SubCell"/>
</dbReference>
<organism evidence="8 9">
    <name type="scientific">Trichoderma harzianum</name>
    <name type="common">Hypocrea lixii</name>
    <dbReference type="NCBI Taxonomy" id="5544"/>
    <lineage>
        <taxon>Eukaryota</taxon>
        <taxon>Fungi</taxon>
        <taxon>Dikarya</taxon>
        <taxon>Ascomycota</taxon>
        <taxon>Pezizomycotina</taxon>
        <taxon>Sordariomycetes</taxon>
        <taxon>Hypocreomycetidae</taxon>
        <taxon>Hypocreales</taxon>
        <taxon>Hypocreaceae</taxon>
        <taxon>Trichoderma</taxon>
    </lineage>
</organism>
<protein>
    <recommendedName>
        <fullName evidence="7">Rhodopsin domain-containing protein</fullName>
    </recommendedName>
</protein>
<evidence type="ECO:0000256" key="4">
    <source>
        <dbReference type="ARBA" id="ARBA00023136"/>
    </source>
</evidence>
<evidence type="ECO:0000313" key="9">
    <source>
        <dbReference type="Proteomes" id="UP000034112"/>
    </source>
</evidence>
<feature type="domain" description="Rhodopsin" evidence="7">
    <location>
        <begin position="6"/>
        <end position="146"/>
    </location>
</feature>